<organism evidence="6 7">
    <name type="scientific">Shewanella electrica</name>
    <dbReference type="NCBI Taxonomy" id="515560"/>
    <lineage>
        <taxon>Bacteria</taxon>
        <taxon>Pseudomonadati</taxon>
        <taxon>Pseudomonadota</taxon>
        <taxon>Gammaproteobacteria</taxon>
        <taxon>Alteromonadales</taxon>
        <taxon>Shewanellaceae</taxon>
        <taxon>Shewanella</taxon>
    </lineage>
</organism>
<keyword evidence="1 4" id="KW-0489">Methyltransferase</keyword>
<keyword evidence="3 4" id="KW-0949">S-adenosyl-L-methionine</keyword>
<comment type="function">
    <text evidence="4">Catalyzes the methylation of 5-carboxymethoxyuridine (cmo5U) to form 5-methoxycarbonylmethoxyuridine (mcmo5U) at position 34 in tRNAs.</text>
</comment>
<comment type="similarity">
    <text evidence="4">Belongs to the class I-like SAM-binding methyltransferase superfamily. CmoM family.</text>
</comment>
<keyword evidence="7" id="KW-1185">Reference proteome</keyword>
<dbReference type="CDD" id="cd02440">
    <property type="entry name" value="AdoMet_MTases"/>
    <property type="match status" value="1"/>
</dbReference>
<dbReference type="Gene3D" id="3.40.50.150">
    <property type="entry name" value="Vaccinia Virus protein VP39"/>
    <property type="match status" value="1"/>
</dbReference>
<evidence type="ECO:0000313" key="6">
    <source>
        <dbReference type="EMBL" id="MCS4558115.1"/>
    </source>
</evidence>
<dbReference type="InterPro" id="IPR013216">
    <property type="entry name" value="Methyltransf_11"/>
</dbReference>
<evidence type="ECO:0000256" key="3">
    <source>
        <dbReference type="ARBA" id="ARBA00022691"/>
    </source>
</evidence>
<dbReference type="GO" id="GO:0032259">
    <property type="term" value="P:methylation"/>
    <property type="evidence" value="ECO:0007669"/>
    <property type="project" value="UniProtKB-KW"/>
</dbReference>
<evidence type="ECO:0000313" key="7">
    <source>
        <dbReference type="Proteomes" id="UP001201549"/>
    </source>
</evidence>
<reference evidence="6 7" key="1">
    <citation type="submission" date="2022-02" db="EMBL/GenBank/DDBJ databases">
        <authorList>
            <person name="Zhuang L."/>
        </authorList>
    </citation>
    <scope>NUCLEOTIDE SEQUENCE [LARGE SCALE GENOMIC DNA]</scope>
    <source>
        <strain evidence="6 7">C32</strain>
    </source>
</reference>
<dbReference type="PANTHER" id="PTHR43464:SF19">
    <property type="entry name" value="UBIQUINONE BIOSYNTHESIS O-METHYLTRANSFERASE, MITOCHONDRIAL"/>
    <property type="match status" value="1"/>
</dbReference>
<dbReference type="GO" id="GO:0008168">
    <property type="term" value="F:methyltransferase activity"/>
    <property type="evidence" value="ECO:0007669"/>
    <property type="project" value="UniProtKB-KW"/>
</dbReference>
<keyword evidence="4" id="KW-0819">tRNA processing</keyword>
<dbReference type="Proteomes" id="UP001201549">
    <property type="component" value="Unassembled WGS sequence"/>
</dbReference>
<dbReference type="PANTHER" id="PTHR43464">
    <property type="entry name" value="METHYLTRANSFERASE"/>
    <property type="match status" value="1"/>
</dbReference>
<feature type="binding site" evidence="4">
    <location>
        <position position="26"/>
    </location>
    <ligand>
        <name>S-adenosyl-L-methionine</name>
        <dbReference type="ChEBI" id="CHEBI:59789"/>
    </ligand>
</feature>
<accession>A0ABT2FP65</accession>
<dbReference type="RefSeq" id="WP_238897799.1">
    <property type="nucleotide sequence ID" value="NZ_JAKOGG010000016.1"/>
</dbReference>
<keyword evidence="2 4" id="KW-0808">Transferase</keyword>
<name>A0ABT2FP65_9GAMM</name>
<comment type="caution">
    <text evidence="4">Lacks conserved residue(s) required for the propagation of feature annotation.</text>
</comment>
<comment type="catalytic activity">
    <reaction evidence="4">
        <text>5-carboxymethoxyuridine(34) in tRNA + S-adenosyl-L-methionine = 5-methoxycarbonylmethoxyuridine(34) in tRNA + S-adenosyl-L-homocysteine</text>
        <dbReference type="Rhea" id="RHEA:54080"/>
        <dbReference type="Rhea" id="RHEA-COMP:13383"/>
        <dbReference type="Rhea" id="RHEA-COMP:13781"/>
        <dbReference type="ChEBI" id="CHEBI:57856"/>
        <dbReference type="ChEBI" id="CHEBI:59789"/>
        <dbReference type="ChEBI" id="CHEBI:136879"/>
        <dbReference type="ChEBI" id="CHEBI:138053"/>
    </reaction>
</comment>
<dbReference type="Pfam" id="PF08241">
    <property type="entry name" value="Methyltransf_11"/>
    <property type="match status" value="1"/>
</dbReference>
<reference evidence="7" key="2">
    <citation type="submission" date="2023-07" db="EMBL/GenBank/DDBJ databases">
        <title>Shewanella mangrovi sp. nov., an acetaldehyde- degrading bacterium isolated from mangrove sediment.</title>
        <authorList>
            <person name="Liu Y."/>
        </authorList>
    </citation>
    <scope>NUCLEOTIDE SEQUENCE [LARGE SCALE GENOMIC DNA]</scope>
    <source>
        <strain evidence="7">C32</strain>
    </source>
</reference>
<dbReference type="InterPro" id="IPR033664">
    <property type="entry name" value="Cmo5U_methylTrfase"/>
</dbReference>
<evidence type="ECO:0000256" key="4">
    <source>
        <dbReference type="HAMAP-Rule" id="MF_02057"/>
    </source>
</evidence>
<dbReference type="InterPro" id="IPR029063">
    <property type="entry name" value="SAM-dependent_MTases_sf"/>
</dbReference>
<dbReference type="HAMAP" id="MF_02057">
    <property type="entry name" value="tRNA_methyltr_CmoM"/>
    <property type="match status" value="1"/>
</dbReference>
<dbReference type="EC" id="2.1.1.-" evidence="4"/>
<feature type="binding site" evidence="4">
    <location>
        <position position="73"/>
    </location>
    <ligand>
        <name>S-adenosyl-L-methionine</name>
        <dbReference type="ChEBI" id="CHEBI:59789"/>
    </ligand>
</feature>
<feature type="domain" description="Methyltransferase type 11" evidence="5">
    <location>
        <begin position="49"/>
        <end position="146"/>
    </location>
</feature>
<evidence type="ECO:0000256" key="2">
    <source>
        <dbReference type="ARBA" id="ARBA00022679"/>
    </source>
</evidence>
<gene>
    <name evidence="4" type="primary">cmoM</name>
    <name evidence="6" type="ORF">L9G74_16885</name>
</gene>
<feature type="binding site" evidence="4">
    <location>
        <begin position="52"/>
        <end position="53"/>
    </location>
    <ligand>
        <name>S-adenosyl-L-methionine</name>
        <dbReference type="ChEBI" id="CHEBI:59789"/>
    </ligand>
</feature>
<proteinExistence type="inferred from homology"/>
<sequence>MQDKNFDTLVGKFANNIYGTPKGEIRAAVMWRDLQEMLATTEKRPLRILDAGGGFGYFSLKLARLGHQVVLCDISQKMLAEAKRHIDAEPDAVDISLVHSPIQALSSEELGQFDLILCHAVAEWLTDAHSTLTNLLTLLRPNGLFSLMFYNVDAMRFHALISGNFDFVNNGLKARKKSRLSPDHPLEIATVQQWFDEWQLTTLGMSGVRVIHDYMNRRLPEDFSPAQLVEMELKYSRQQPYLSLARYVHLMGRKARGC</sequence>
<dbReference type="EMBL" id="JAKOGG010000016">
    <property type="protein sequence ID" value="MCS4558115.1"/>
    <property type="molecule type" value="Genomic_DNA"/>
</dbReference>
<protein>
    <recommendedName>
        <fullName evidence="4">tRNA 5-carboxymethoxyuridine methyltransferase</fullName>
        <ecNumber evidence="4">2.1.1.-</ecNumber>
    </recommendedName>
    <alternativeName>
        <fullName evidence="4">cmo5U methyltransferase</fullName>
    </alternativeName>
</protein>
<dbReference type="SUPFAM" id="SSF53335">
    <property type="entry name" value="S-adenosyl-L-methionine-dependent methyltransferases"/>
    <property type="match status" value="1"/>
</dbReference>
<evidence type="ECO:0000259" key="5">
    <source>
        <dbReference type="Pfam" id="PF08241"/>
    </source>
</evidence>
<evidence type="ECO:0000256" key="1">
    <source>
        <dbReference type="ARBA" id="ARBA00022603"/>
    </source>
</evidence>
<feature type="binding site" evidence="4">
    <location>
        <position position="119"/>
    </location>
    <ligand>
        <name>S-adenosyl-L-methionine</name>
        <dbReference type="ChEBI" id="CHEBI:59789"/>
    </ligand>
</feature>
<comment type="caution">
    <text evidence="6">The sequence shown here is derived from an EMBL/GenBank/DDBJ whole genome shotgun (WGS) entry which is preliminary data.</text>
</comment>